<feature type="transmembrane region" description="Helical" evidence="1">
    <location>
        <begin position="12"/>
        <end position="37"/>
    </location>
</feature>
<dbReference type="InterPro" id="IPR012902">
    <property type="entry name" value="N_methyl_site"/>
</dbReference>
<evidence type="ECO:0000313" key="3">
    <source>
        <dbReference type="EMBL" id="EAQ82753.1"/>
    </source>
</evidence>
<dbReference type="eggNOG" id="COG4968">
    <property type="taxonomic scope" value="Bacteria"/>
</dbReference>
<dbReference type="InterPro" id="IPR011453">
    <property type="entry name" value="DUF1559"/>
</dbReference>
<evidence type="ECO:0000313" key="4">
    <source>
        <dbReference type="Proteomes" id="UP000004358"/>
    </source>
</evidence>
<sequence length="334" mass="36676">MIQYRLGSERRRGFTLVELLVVIAIIGVLIALLLPAVQQAREAARRITCRNNMKQLVLALHNYHDTFLAFPSGNMSRTGVTTDCTPDGDQCQDGRASWTVLVLPFIEQQNLHDQFDFSLPLYWGFNDDYTGTNPNCGTNNANFIPQTTPVTAFHCPSDPLASNISLTNNYMGVMGGDTYPSNNNGSAYNCRMNGSRLNYNNGMLYLNSRTGFQSATDGSSNVYLVGESKYLFQPNFCCETAAWSSSARINNDDSLLVNIAAATFQINSGDDPLANEVHMWDEMSGTFGSHHPGGCHMAMGDGSIHFISENINIDIHRQLSKRSDGLPTGGFSTP</sequence>
<evidence type="ECO:0000256" key="1">
    <source>
        <dbReference type="SAM" id="Phobius"/>
    </source>
</evidence>
<dbReference type="InterPro" id="IPR045584">
    <property type="entry name" value="Pilin-like"/>
</dbReference>
<evidence type="ECO:0000259" key="2">
    <source>
        <dbReference type="Pfam" id="PF07596"/>
    </source>
</evidence>
<dbReference type="Proteomes" id="UP000004358">
    <property type="component" value="Unassembled WGS sequence"/>
</dbReference>
<accession>A3ZLX0</accession>
<organism evidence="3 4">
    <name type="scientific">Blastopirellula marina DSM 3645</name>
    <dbReference type="NCBI Taxonomy" id="314230"/>
    <lineage>
        <taxon>Bacteria</taxon>
        <taxon>Pseudomonadati</taxon>
        <taxon>Planctomycetota</taxon>
        <taxon>Planctomycetia</taxon>
        <taxon>Pirellulales</taxon>
        <taxon>Pirellulaceae</taxon>
        <taxon>Blastopirellula</taxon>
    </lineage>
</organism>
<dbReference type="NCBIfam" id="TIGR04294">
    <property type="entry name" value="pre_pil_HX9DG"/>
    <property type="match status" value="1"/>
</dbReference>
<feature type="domain" description="DUF1559" evidence="2">
    <location>
        <begin position="38"/>
        <end position="312"/>
    </location>
</feature>
<dbReference type="InterPro" id="IPR027558">
    <property type="entry name" value="Pre_pil_HX9DG_C"/>
</dbReference>
<proteinExistence type="predicted"/>
<reference evidence="3 4" key="1">
    <citation type="submission" date="2006-02" db="EMBL/GenBank/DDBJ databases">
        <authorList>
            <person name="Amann R."/>
            <person name="Ferriera S."/>
            <person name="Johnson J."/>
            <person name="Kravitz S."/>
            <person name="Halpern A."/>
            <person name="Remington K."/>
            <person name="Beeson K."/>
            <person name="Tran B."/>
            <person name="Rogers Y.-H."/>
            <person name="Friedman R."/>
            <person name="Venter J.C."/>
        </authorList>
    </citation>
    <scope>NUCLEOTIDE SEQUENCE [LARGE SCALE GENOMIC DNA]</scope>
    <source>
        <strain evidence="3 4">DSM 3645</strain>
    </source>
</reference>
<keyword evidence="1" id="KW-0812">Transmembrane</keyword>
<dbReference type="PROSITE" id="PS00409">
    <property type="entry name" value="PROKAR_NTER_METHYL"/>
    <property type="match status" value="1"/>
</dbReference>
<keyword evidence="1" id="KW-1133">Transmembrane helix</keyword>
<dbReference type="Gene3D" id="3.30.700.10">
    <property type="entry name" value="Glycoprotein, Type 4 Pilin"/>
    <property type="match status" value="1"/>
</dbReference>
<protein>
    <recommendedName>
        <fullName evidence="2">DUF1559 domain-containing protein</fullName>
    </recommendedName>
</protein>
<dbReference type="Pfam" id="PF07596">
    <property type="entry name" value="SBP_bac_10"/>
    <property type="match status" value="1"/>
</dbReference>
<dbReference type="SUPFAM" id="SSF54523">
    <property type="entry name" value="Pili subunits"/>
    <property type="match status" value="1"/>
</dbReference>
<keyword evidence="1" id="KW-0472">Membrane</keyword>
<dbReference type="NCBIfam" id="TIGR02532">
    <property type="entry name" value="IV_pilin_GFxxxE"/>
    <property type="match status" value="1"/>
</dbReference>
<name>A3ZLX0_9BACT</name>
<gene>
    <name evidence="3" type="ORF">DSM3645_10147</name>
</gene>
<dbReference type="EMBL" id="AANZ01000001">
    <property type="protein sequence ID" value="EAQ82753.1"/>
    <property type="molecule type" value="Genomic_DNA"/>
</dbReference>
<dbReference type="PANTHER" id="PTHR30093:SF2">
    <property type="entry name" value="TYPE II SECRETION SYSTEM PROTEIN H"/>
    <property type="match status" value="1"/>
</dbReference>
<dbReference type="Pfam" id="PF07963">
    <property type="entry name" value="N_methyl"/>
    <property type="match status" value="1"/>
</dbReference>
<dbReference type="PANTHER" id="PTHR30093">
    <property type="entry name" value="GENERAL SECRETION PATHWAY PROTEIN G"/>
    <property type="match status" value="1"/>
</dbReference>
<dbReference type="RefSeq" id="WP_002655623.1">
    <property type="nucleotide sequence ID" value="NZ_CH672377.1"/>
</dbReference>
<dbReference type="HOGENOM" id="CLU_041661_0_0_0"/>
<dbReference type="STRING" id="314230.DSM3645_10147"/>
<comment type="caution">
    <text evidence="3">The sequence shown here is derived from an EMBL/GenBank/DDBJ whole genome shotgun (WGS) entry which is preliminary data.</text>
</comment>
<dbReference type="AlphaFoldDB" id="A3ZLX0"/>